<feature type="chain" id="PRO_5039361101" description="Lipoprotein" evidence="2">
    <location>
        <begin position="23"/>
        <end position="293"/>
    </location>
</feature>
<dbReference type="Proteomes" id="UP000095512">
    <property type="component" value="Unassembled WGS sequence"/>
</dbReference>
<dbReference type="PROSITE" id="PS51257">
    <property type="entry name" value="PROKAR_LIPOPROTEIN"/>
    <property type="match status" value="1"/>
</dbReference>
<evidence type="ECO:0000256" key="2">
    <source>
        <dbReference type="SAM" id="SignalP"/>
    </source>
</evidence>
<protein>
    <recommendedName>
        <fullName evidence="5">Lipoprotein</fullName>
    </recommendedName>
</protein>
<evidence type="ECO:0000313" key="4">
    <source>
        <dbReference type="Proteomes" id="UP000095512"/>
    </source>
</evidence>
<name>A0A174UL79_9FIRM</name>
<organism evidence="3 4">
    <name type="scientific">Enterocloster clostridioformis</name>
    <dbReference type="NCBI Taxonomy" id="1531"/>
    <lineage>
        <taxon>Bacteria</taxon>
        <taxon>Bacillati</taxon>
        <taxon>Bacillota</taxon>
        <taxon>Clostridia</taxon>
        <taxon>Lachnospirales</taxon>
        <taxon>Lachnospiraceae</taxon>
        <taxon>Enterocloster</taxon>
    </lineage>
</organism>
<accession>A0A174UL79</accession>
<dbReference type="RefSeq" id="WP_057573123.1">
    <property type="nucleotide sequence ID" value="NZ_CZAB01000113.1"/>
</dbReference>
<feature type="signal peptide" evidence="2">
    <location>
        <begin position="1"/>
        <end position="22"/>
    </location>
</feature>
<reference evidence="3 4" key="1">
    <citation type="submission" date="2015-09" db="EMBL/GenBank/DDBJ databases">
        <authorList>
            <consortium name="Pathogen Informatics"/>
        </authorList>
    </citation>
    <scope>NUCLEOTIDE SEQUENCE [LARGE SCALE GENOMIC DNA]</scope>
    <source>
        <strain evidence="3 4">2789STDY5834865</strain>
    </source>
</reference>
<evidence type="ECO:0008006" key="5">
    <source>
        <dbReference type="Google" id="ProtNLM"/>
    </source>
</evidence>
<sequence>MKHRFIAVALLITTLLSGCGNTQTTEVISSAENQVTETPTPENKEIPVPDNWWKNKLYREQTTGTGMYFWIEEIENRLYLVVSGIPNGDLSMELCIGIIPNTIDNYTTYDDNHVQFQVESDTNTILLYNPDDDQCVIYTDSKYGGSPIVSGVYDQVLQNEAEKETEQNTEQPEVTQEEQPKPTQEPELPDDFYTDGDYTIYGRYQCFETDTFVSVEAQNGSLVLYFEPEAETFVFDRNGADTGWEFINWEFEDRVYTSAAIQDNEMTISSTEPWRYDGTYIQLPDMGTDGEGE</sequence>
<keyword evidence="2" id="KW-0732">Signal</keyword>
<evidence type="ECO:0000256" key="1">
    <source>
        <dbReference type="SAM" id="MobiDB-lite"/>
    </source>
</evidence>
<proteinExistence type="predicted"/>
<evidence type="ECO:0000313" key="3">
    <source>
        <dbReference type="EMBL" id="CUQ20530.1"/>
    </source>
</evidence>
<gene>
    <name evidence="3" type="ORF">ERS852480_05142</name>
</gene>
<feature type="region of interest" description="Disordered" evidence="1">
    <location>
        <begin position="160"/>
        <end position="192"/>
    </location>
</feature>
<dbReference type="AlphaFoldDB" id="A0A174UL79"/>
<dbReference type="EMBL" id="CZAB01000113">
    <property type="protein sequence ID" value="CUQ20530.1"/>
    <property type="molecule type" value="Genomic_DNA"/>
</dbReference>